<dbReference type="Gene3D" id="2.130.10.10">
    <property type="entry name" value="YVTN repeat-like/Quinoprotein amine dehydrogenase"/>
    <property type="match status" value="1"/>
</dbReference>
<evidence type="ECO:0000313" key="6">
    <source>
        <dbReference type="Proteomes" id="UP001465755"/>
    </source>
</evidence>
<dbReference type="AlphaFoldDB" id="A0AAW1NXL8"/>
<dbReference type="Gene3D" id="1.10.510.10">
    <property type="entry name" value="Transferase(Phosphotransferase) domain 1"/>
    <property type="match status" value="1"/>
</dbReference>
<dbReference type="SUPFAM" id="SSF50978">
    <property type="entry name" value="WD40 repeat-like"/>
    <property type="match status" value="1"/>
</dbReference>
<feature type="region of interest" description="Disordered" evidence="3">
    <location>
        <begin position="577"/>
        <end position="617"/>
    </location>
</feature>
<gene>
    <name evidence="5" type="ORF">WJX73_001372</name>
</gene>
<dbReference type="InterPro" id="IPR015943">
    <property type="entry name" value="WD40/YVTN_repeat-like_dom_sf"/>
</dbReference>
<feature type="domain" description="Protein kinase" evidence="4">
    <location>
        <begin position="636"/>
        <end position="943"/>
    </location>
</feature>
<dbReference type="GO" id="GO:0005524">
    <property type="term" value="F:ATP binding"/>
    <property type="evidence" value="ECO:0007669"/>
    <property type="project" value="UniProtKB-KW"/>
</dbReference>
<dbReference type="InterPro" id="IPR001245">
    <property type="entry name" value="Ser-Thr/Tyr_kinase_cat_dom"/>
</dbReference>
<organism evidence="5 6">
    <name type="scientific">Symbiochloris irregularis</name>
    <dbReference type="NCBI Taxonomy" id="706552"/>
    <lineage>
        <taxon>Eukaryota</taxon>
        <taxon>Viridiplantae</taxon>
        <taxon>Chlorophyta</taxon>
        <taxon>core chlorophytes</taxon>
        <taxon>Trebouxiophyceae</taxon>
        <taxon>Trebouxiales</taxon>
        <taxon>Trebouxiaceae</taxon>
        <taxon>Symbiochloris</taxon>
    </lineage>
</organism>
<dbReference type="InterPro" id="IPR000719">
    <property type="entry name" value="Prot_kinase_dom"/>
</dbReference>
<feature type="compositionally biased region" description="Low complexity" evidence="3">
    <location>
        <begin position="985"/>
        <end position="997"/>
    </location>
</feature>
<dbReference type="InterPro" id="IPR036322">
    <property type="entry name" value="WD40_repeat_dom_sf"/>
</dbReference>
<feature type="region of interest" description="Disordered" evidence="3">
    <location>
        <begin position="527"/>
        <end position="555"/>
    </location>
</feature>
<comment type="caution">
    <text evidence="5">The sequence shown here is derived from an EMBL/GenBank/DDBJ whole genome shotgun (WGS) entry which is preliminary data.</text>
</comment>
<dbReference type="CDD" id="cd13999">
    <property type="entry name" value="STKc_MAP3K-like"/>
    <property type="match status" value="1"/>
</dbReference>
<feature type="compositionally biased region" description="Polar residues" evidence="3">
    <location>
        <begin position="579"/>
        <end position="603"/>
    </location>
</feature>
<dbReference type="SUPFAM" id="SSF56112">
    <property type="entry name" value="Protein kinase-like (PK-like)"/>
    <property type="match status" value="1"/>
</dbReference>
<dbReference type="InterPro" id="IPR011009">
    <property type="entry name" value="Kinase-like_dom_sf"/>
</dbReference>
<evidence type="ECO:0000256" key="2">
    <source>
        <dbReference type="ARBA" id="ARBA00022840"/>
    </source>
</evidence>
<reference evidence="5 6" key="1">
    <citation type="journal article" date="2024" name="Nat. Commun.">
        <title>Phylogenomics reveals the evolutionary origins of lichenization in chlorophyte algae.</title>
        <authorList>
            <person name="Puginier C."/>
            <person name="Libourel C."/>
            <person name="Otte J."/>
            <person name="Skaloud P."/>
            <person name="Haon M."/>
            <person name="Grisel S."/>
            <person name="Petersen M."/>
            <person name="Berrin J.G."/>
            <person name="Delaux P.M."/>
            <person name="Dal Grande F."/>
            <person name="Keller J."/>
        </authorList>
    </citation>
    <scope>NUCLEOTIDE SEQUENCE [LARGE SCALE GENOMIC DNA]</scope>
    <source>
        <strain evidence="5 6">SAG 2036</strain>
    </source>
</reference>
<feature type="compositionally biased region" description="Polar residues" evidence="3">
    <location>
        <begin position="527"/>
        <end position="546"/>
    </location>
</feature>
<dbReference type="SMART" id="SM00320">
    <property type="entry name" value="WD40"/>
    <property type="match status" value="4"/>
</dbReference>
<dbReference type="PANTHER" id="PTHR44329">
    <property type="entry name" value="SERINE/THREONINE-PROTEIN KINASE TNNI3K-RELATED"/>
    <property type="match status" value="1"/>
</dbReference>
<keyword evidence="6" id="KW-1185">Reference proteome</keyword>
<dbReference type="InterPro" id="IPR051681">
    <property type="entry name" value="Ser/Thr_Kinases-Pseudokinases"/>
</dbReference>
<dbReference type="InterPro" id="IPR008271">
    <property type="entry name" value="Ser/Thr_kinase_AS"/>
</dbReference>
<evidence type="ECO:0000259" key="4">
    <source>
        <dbReference type="PROSITE" id="PS50011"/>
    </source>
</evidence>
<keyword evidence="2" id="KW-0067">ATP-binding</keyword>
<dbReference type="Pfam" id="PF07714">
    <property type="entry name" value="PK_Tyr_Ser-Thr"/>
    <property type="match status" value="1"/>
</dbReference>
<evidence type="ECO:0000313" key="5">
    <source>
        <dbReference type="EMBL" id="KAK9798543.1"/>
    </source>
</evidence>
<proteinExistence type="predicted"/>
<protein>
    <recommendedName>
        <fullName evidence="4">Protein kinase domain-containing protein</fullName>
    </recommendedName>
</protein>
<dbReference type="Proteomes" id="UP001465755">
    <property type="component" value="Unassembled WGS sequence"/>
</dbReference>
<sequence length="1074" mass="115447">MLTFARACDWWSALWGSQARPAGTVWLHKTAEVQQIYLKDVQVWWHEAGDKDPAGGQLTVAHLGTERPQSAIPVSSPVTCIETCGKMYVWTGHADGTLAVRSEVLMERISPDFKAFNSALTAIYIDIHGGIWVGGKDGGIRVLEFKTHHDADGVACLRMAERKRIQPVPASMASAIPVCAALLQCMPQTTIHPGPVSLIRTYNTRVWSSGGTSQGCSLIEWSIFGEFRTEVDITDSGPMTSLVTLPLAGGELMSCSAPTTAAQRADKGNWVLASGHESGTIMIWTSDSQLVISPAVRLRGNASPCRALAYLAPMGMWCAAFSNGDIIMQHVTELSKLQDTSPSEQADVQCKCLKAHKQGLSAAWGASGLLITAGTDGSVLAWTEAALLEACTDMPDMDVMAESEPMADLPTAIAPELEQQVPLLKVDHSHSKETIAAVRAAMERCRGNSHDSASAGSMVSDAQAQDLLSQVVRLLQPEPPPKQSTHRSFEISQPEPPRCSFEFRPVAQPLSGFASEEAAARMGSLQSIDSGSRNDSGHSSGTTGRQPSLPPRRSNTLSFTMERVSLGLSSLFSRGSLRTAPSTDTNHLPSASSTVSRQLAESDSPTRRSMGGSEPWRDLPFAKQASLNWLIAFEQLTDLRATAEGSIGRVYHGKYQETDVAIKALSGFEQLRMAMSTAPAGLNADSRTLQSWLGSTNDPQAHQAASLMQTLEREVGIMATMRHPNVVMFMGMCLEPPCLVSEWCSRGSVYDILAKAGKYSRLAASLTWHRRLSMALDAAKGIYGLHQHVPQILHCDVKSPNLVCDAHWKVKVTDFNLSRMMDGQSTTASPMANNPRWQAPEVISQQVFTTKSDVFSFGVVLWELMTCTLPWGDMSTFQIMVAVSSKGERLDLPTVGDPALRGDGISDAEVVPRLSDLISRCWETNPDARPTLPVVISELRAIIDWCPEPGNPAHRRRSSRVSGRGGDLPSREATSGTENGGRGRGSLSSKSSKVSSSEADDRSPRPFPTTNPSSEATAGNSNDSRGTASGEANPPAQITASPFKVLQNLVQSLGADSNPSDSSTTAETVADAAD</sequence>
<feature type="region of interest" description="Disordered" evidence="3">
    <location>
        <begin position="946"/>
        <end position="1074"/>
    </location>
</feature>
<dbReference type="SMART" id="SM00220">
    <property type="entry name" value="S_TKc"/>
    <property type="match status" value="1"/>
</dbReference>
<evidence type="ECO:0000256" key="1">
    <source>
        <dbReference type="ARBA" id="ARBA00022741"/>
    </source>
</evidence>
<dbReference type="PROSITE" id="PS00108">
    <property type="entry name" value="PROTEIN_KINASE_ST"/>
    <property type="match status" value="1"/>
</dbReference>
<dbReference type="PROSITE" id="PS50011">
    <property type="entry name" value="PROTEIN_KINASE_DOM"/>
    <property type="match status" value="1"/>
</dbReference>
<feature type="region of interest" description="Disordered" evidence="3">
    <location>
        <begin position="477"/>
        <end position="502"/>
    </location>
</feature>
<dbReference type="PANTHER" id="PTHR44329:SF298">
    <property type="entry name" value="MIXED LINEAGE KINASE DOMAIN-LIKE PROTEIN"/>
    <property type="match status" value="1"/>
</dbReference>
<evidence type="ECO:0000256" key="3">
    <source>
        <dbReference type="SAM" id="MobiDB-lite"/>
    </source>
</evidence>
<name>A0AAW1NXL8_9CHLO</name>
<dbReference type="InterPro" id="IPR001680">
    <property type="entry name" value="WD40_rpt"/>
</dbReference>
<dbReference type="EMBL" id="JALJOQ010000097">
    <property type="protein sequence ID" value="KAK9798543.1"/>
    <property type="molecule type" value="Genomic_DNA"/>
</dbReference>
<feature type="compositionally biased region" description="Polar residues" evidence="3">
    <location>
        <begin position="1048"/>
        <end position="1067"/>
    </location>
</feature>
<dbReference type="GO" id="GO:0004674">
    <property type="term" value="F:protein serine/threonine kinase activity"/>
    <property type="evidence" value="ECO:0007669"/>
    <property type="project" value="TreeGrafter"/>
</dbReference>
<keyword evidence="1" id="KW-0547">Nucleotide-binding</keyword>
<dbReference type="Gene3D" id="3.30.200.20">
    <property type="entry name" value="Phosphorylase Kinase, domain 1"/>
    <property type="match status" value="1"/>
</dbReference>
<feature type="compositionally biased region" description="Polar residues" evidence="3">
    <location>
        <begin position="1008"/>
        <end position="1027"/>
    </location>
</feature>
<accession>A0AAW1NXL8</accession>